<keyword evidence="2 4" id="KW-0863">Zinc-finger</keyword>
<dbReference type="InterPro" id="IPR013083">
    <property type="entry name" value="Znf_RING/FYVE/PHD"/>
</dbReference>
<dbReference type="InterPro" id="IPR043151">
    <property type="entry name" value="BAH_sf"/>
</dbReference>
<name>A0A5J9TJT2_9POAL</name>
<sequence length="783" mass="84555">MGVGNKRPREGGELSQVAEMVMVLAAAMEVRGGLEPTVAERALMAEARCKLTAAVEKVARPRELFPREAVRAVVQDRGLGGATDPAAMGYRPRRASIADKLLLTKRMMEEVKEASVHSTTNVSKTMASSVLTGPPQIASRSNGSPRSLSTSMTSPVITKHLLPNGTIAGASYVKPANTPPIVSLLPVGSADIKVGKGVNGSHVSQSGGAATIDRAKNSYHLTATCLNQTFIQNSSQAHKYRDKNISAIRSGKGSIFMEHQTPSGEFCVHEKSVLSHQKEIANEVKCILYQSSDHPSWAVPSTEYMSTRLDCQICKVPIADMESLLVCDSCEKGMHLNCLPSANQRLTRTWHCPPCLVRSNGKLLPSKYGKVKRTFIAPKTSMTSGAAQPFSQVAAESPTKKDCNKKAAANESATNQNSNKGGSTVNKSSTLALDTASLKPLSISGAGPQKENVKLDGTSFIEKERAAHPGGGIHTETAISCNEGQGSGASRYGSSNLSGGSHMHIDSSSVNLVEDSILQANAQSGFKHSNNSSVVSSKENCEGNGTYQHLIKNVQMSSSTMPTNEIHQADGVVKDGIRNPHKEEIMAKDAISDHGNVHQVNSNGHIFPDHEIMGDRKDGYVGCCTSSIVGWVGDALKTVNNKTYYNSCNIDGIIYNLHDHILIAIEGSKPVPCKLQSLWQDHDSGSRLAMVNPYFFRSDIPELISKPCTDEENEVYGPSDEITVLLTAICGPCEVLHVDTVREEAKRRCQLDSSGRRLHPMFFCRWNYDESTKSLYKDYDSVN</sequence>
<dbReference type="PROSITE" id="PS50016">
    <property type="entry name" value="ZF_PHD_2"/>
    <property type="match status" value="1"/>
</dbReference>
<dbReference type="InterPro" id="IPR011011">
    <property type="entry name" value="Znf_FYVE_PHD"/>
</dbReference>
<dbReference type="GO" id="GO:0003682">
    <property type="term" value="F:chromatin binding"/>
    <property type="evidence" value="ECO:0007669"/>
    <property type="project" value="InterPro"/>
</dbReference>
<evidence type="ECO:0000256" key="5">
    <source>
        <dbReference type="SAM" id="MobiDB-lite"/>
    </source>
</evidence>
<gene>
    <name evidence="8" type="ORF">EJB05_45043</name>
</gene>
<dbReference type="AlphaFoldDB" id="A0A5J9TJT2"/>
<feature type="region of interest" description="Disordered" evidence="5">
    <location>
        <begin position="467"/>
        <end position="500"/>
    </location>
</feature>
<evidence type="ECO:0000256" key="3">
    <source>
        <dbReference type="ARBA" id="ARBA00022833"/>
    </source>
</evidence>
<accession>A0A5J9TJT2</accession>
<evidence type="ECO:0000313" key="8">
    <source>
        <dbReference type="EMBL" id="TVU11457.1"/>
    </source>
</evidence>
<protein>
    <recommendedName>
        <fullName evidence="10">PHD-type domain-containing protein</fullName>
    </recommendedName>
</protein>
<evidence type="ECO:0000259" key="7">
    <source>
        <dbReference type="PROSITE" id="PS51038"/>
    </source>
</evidence>
<feature type="domain" description="BAH" evidence="7">
    <location>
        <begin position="653"/>
        <end position="779"/>
    </location>
</feature>
<dbReference type="PANTHER" id="PTHR47527:SF6">
    <property type="entry name" value="OS06G0309000 PROTEIN"/>
    <property type="match status" value="1"/>
</dbReference>
<dbReference type="SUPFAM" id="SSF57903">
    <property type="entry name" value="FYVE/PHD zinc finger"/>
    <property type="match status" value="1"/>
</dbReference>
<proteinExistence type="predicted"/>
<dbReference type="CDD" id="cd15489">
    <property type="entry name" value="PHD_SF"/>
    <property type="match status" value="1"/>
</dbReference>
<dbReference type="InterPro" id="IPR019787">
    <property type="entry name" value="Znf_PHD-finger"/>
</dbReference>
<dbReference type="Pfam" id="PF25073">
    <property type="entry name" value="DUF7797"/>
    <property type="match status" value="1"/>
</dbReference>
<dbReference type="SMART" id="SM00249">
    <property type="entry name" value="PHD"/>
    <property type="match status" value="1"/>
</dbReference>
<dbReference type="InterPro" id="IPR001025">
    <property type="entry name" value="BAH_dom"/>
</dbReference>
<evidence type="ECO:0000256" key="4">
    <source>
        <dbReference type="PROSITE-ProRule" id="PRU00146"/>
    </source>
</evidence>
<keyword evidence="3" id="KW-0862">Zinc</keyword>
<keyword evidence="1" id="KW-0479">Metal-binding</keyword>
<keyword evidence="9" id="KW-1185">Reference proteome</keyword>
<feature type="compositionally biased region" description="Polar residues" evidence="5">
    <location>
        <begin position="116"/>
        <end position="131"/>
    </location>
</feature>
<evidence type="ECO:0008006" key="10">
    <source>
        <dbReference type="Google" id="ProtNLM"/>
    </source>
</evidence>
<comment type="caution">
    <text evidence="8">The sequence shown here is derived from an EMBL/GenBank/DDBJ whole genome shotgun (WGS) entry which is preliminary data.</text>
</comment>
<evidence type="ECO:0000256" key="1">
    <source>
        <dbReference type="ARBA" id="ARBA00022723"/>
    </source>
</evidence>
<dbReference type="Gene3D" id="2.30.30.490">
    <property type="match status" value="1"/>
</dbReference>
<dbReference type="PANTHER" id="PTHR47527">
    <property type="entry name" value="RING/FYVE/PHD ZINC FINGER SUPERFAMILY PROTEIN"/>
    <property type="match status" value="1"/>
</dbReference>
<evidence type="ECO:0000259" key="6">
    <source>
        <dbReference type="PROSITE" id="PS50016"/>
    </source>
</evidence>
<dbReference type="EMBL" id="RWGY01000039">
    <property type="protein sequence ID" value="TVU11457.1"/>
    <property type="molecule type" value="Genomic_DNA"/>
</dbReference>
<dbReference type="InterPro" id="IPR001965">
    <property type="entry name" value="Znf_PHD"/>
</dbReference>
<reference evidence="8 9" key="1">
    <citation type="journal article" date="2019" name="Sci. Rep.">
        <title>A high-quality genome of Eragrostis curvula grass provides insights into Poaceae evolution and supports new strategies to enhance forage quality.</title>
        <authorList>
            <person name="Carballo J."/>
            <person name="Santos B.A.C.M."/>
            <person name="Zappacosta D."/>
            <person name="Garbus I."/>
            <person name="Selva J.P."/>
            <person name="Gallo C.A."/>
            <person name="Diaz A."/>
            <person name="Albertini E."/>
            <person name="Caccamo M."/>
            <person name="Echenique V."/>
        </authorList>
    </citation>
    <scope>NUCLEOTIDE SEQUENCE [LARGE SCALE GENOMIC DNA]</scope>
    <source>
        <strain evidence="9">cv. Victoria</strain>
        <tissue evidence="8">Leaf</tissue>
    </source>
</reference>
<dbReference type="CDD" id="cd04370">
    <property type="entry name" value="BAH"/>
    <property type="match status" value="1"/>
</dbReference>
<dbReference type="Pfam" id="PF00628">
    <property type="entry name" value="PHD"/>
    <property type="match status" value="1"/>
</dbReference>
<dbReference type="PROSITE" id="PS51038">
    <property type="entry name" value="BAH"/>
    <property type="match status" value="1"/>
</dbReference>
<dbReference type="Gene3D" id="3.30.40.10">
    <property type="entry name" value="Zinc/RING finger domain, C3HC4 (zinc finger)"/>
    <property type="match status" value="1"/>
</dbReference>
<dbReference type="OrthoDB" id="787137at2759"/>
<evidence type="ECO:0000313" key="9">
    <source>
        <dbReference type="Proteomes" id="UP000324897"/>
    </source>
</evidence>
<organism evidence="8 9">
    <name type="scientific">Eragrostis curvula</name>
    <name type="common">weeping love grass</name>
    <dbReference type="NCBI Taxonomy" id="38414"/>
    <lineage>
        <taxon>Eukaryota</taxon>
        <taxon>Viridiplantae</taxon>
        <taxon>Streptophyta</taxon>
        <taxon>Embryophyta</taxon>
        <taxon>Tracheophyta</taxon>
        <taxon>Spermatophyta</taxon>
        <taxon>Magnoliopsida</taxon>
        <taxon>Liliopsida</taxon>
        <taxon>Poales</taxon>
        <taxon>Poaceae</taxon>
        <taxon>PACMAD clade</taxon>
        <taxon>Chloridoideae</taxon>
        <taxon>Eragrostideae</taxon>
        <taxon>Eragrostidinae</taxon>
        <taxon>Eragrostis</taxon>
    </lineage>
</organism>
<feature type="region of interest" description="Disordered" evidence="5">
    <location>
        <begin position="386"/>
        <end position="427"/>
    </location>
</feature>
<feature type="region of interest" description="Disordered" evidence="5">
    <location>
        <begin position="114"/>
        <end position="151"/>
    </location>
</feature>
<feature type="compositionally biased region" description="Polar residues" evidence="5">
    <location>
        <begin position="411"/>
        <end position="427"/>
    </location>
</feature>
<dbReference type="Gramene" id="TVU11457">
    <property type="protein sequence ID" value="TVU11457"/>
    <property type="gene ID" value="EJB05_45043"/>
</dbReference>
<dbReference type="InterPro" id="IPR056699">
    <property type="entry name" value="DUF7797"/>
</dbReference>
<feature type="compositionally biased region" description="Polar residues" evidence="5">
    <location>
        <begin position="138"/>
        <end position="151"/>
    </location>
</feature>
<feature type="non-terminal residue" evidence="8">
    <location>
        <position position="1"/>
    </location>
</feature>
<dbReference type="Proteomes" id="UP000324897">
    <property type="component" value="Chromosome 3"/>
</dbReference>
<dbReference type="GO" id="GO:0008270">
    <property type="term" value="F:zinc ion binding"/>
    <property type="evidence" value="ECO:0007669"/>
    <property type="project" value="UniProtKB-KW"/>
</dbReference>
<feature type="domain" description="PHD-type" evidence="6">
    <location>
        <begin position="308"/>
        <end position="358"/>
    </location>
</feature>
<evidence type="ECO:0000256" key="2">
    <source>
        <dbReference type="ARBA" id="ARBA00022771"/>
    </source>
</evidence>